<feature type="region of interest" description="Disordered" evidence="1">
    <location>
        <begin position="65"/>
        <end position="85"/>
    </location>
</feature>
<organism evidence="2">
    <name type="scientific">marine sediment metagenome</name>
    <dbReference type="NCBI Taxonomy" id="412755"/>
    <lineage>
        <taxon>unclassified sequences</taxon>
        <taxon>metagenomes</taxon>
        <taxon>ecological metagenomes</taxon>
    </lineage>
</organism>
<protein>
    <submittedName>
        <fullName evidence="2">Uncharacterized protein</fullName>
    </submittedName>
</protein>
<accession>A0A0F9T6T9</accession>
<name>A0A0F9T6T9_9ZZZZ</name>
<dbReference type="AlphaFoldDB" id="A0A0F9T6T9"/>
<evidence type="ECO:0000313" key="2">
    <source>
        <dbReference type="EMBL" id="KKN74904.1"/>
    </source>
</evidence>
<sequence>MGNGKNERRIMAHFRADIQGSRGPVSRLGGKRTGISGHLRGWHVGAHVYLTHNETTGKDEVQVYRTSGSSGGGRSELVAEFTEGN</sequence>
<gene>
    <name evidence="2" type="ORF">LCGC14_0386530</name>
</gene>
<reference evidence="2" key="1">
    <citation type="journal article" date="2015" name="Nature">
        <title>Complex archaea that bridge the gap between prokaryotes and eukaryotes.</title>
        <authorList>
            <person name="Spang A."/>
            <person name="Saw J.H."/>
            <person name="Jorgensen S.L."/>
            <person name="Zaremba-Niedzwiedzka K."/>
            <person name="Martijn J."/>
            <person name="Lind A.E."/>
            <person name="van Eijk R."/>
            <person name="Schleper C."/>
            <person name="Guy L."/>
            <person name="Ettema T.J."/>
        </authorList>
    </citation>
    <scope>NUCLEOTIDE SEQUENCE</scope>
</reference>
<evidence type="ECO:0000256" key="1">
    <source>
        <dbReference type="SAM" id="MobiDB-lite"/>
    </source>
</evidence>
<proteinExistence type="predicted"/>
<comment type="caution">
    <text evidence="2">The sequence shown here is derived from an EMBL/GenBank/DDBJ whole genome shotgun (WGS) entry which is preliminary data.</text>
</comment>
<dbReference type="EMBL" id="LAZR01000319">
    <property type="protein sequence ID" value="KKN74904.1"/>
    <property type="molecule type" value="Genomic_DNA"/>
</dbReference>